<feature type="compositionally biased region" description="Pro residues" evidence="1">
    <location>
        <begin position="536"/>
        <end position="550"/>
    </location>
</feature>
<organism evidence="2 3">
    <name type="scientific">Diplogelasinospora grovesii</name>
    <dbReference type="NCBI Taxonomy" id="303347"/>
    <lineage>
        <taxon>Eukaryota</taxon>
        <taxon>Fungi</taxon>
        <taxon>Dikarya</taxon>
        <taxon>Ascomycota</taxon>
        <taxon>Pezizomycotina</taxon>
        <taxon>Sordariomycetes</taxon>
        <taxon>Sordariomycetidae</taxon>
        <taxon>Sordariales</taxon>
        <taxon>Diplogelasinosporaceae</taxon>
        <taxon>Diplogelasinospora</taxon>
    </lineage>
</organism>
<feature type="compositionally biased region" description="Basic and acidic residues" evidence="1">
    <location>
        <begin position="496"/>
        <end position="505"/>
    </location>
</feature>
<feature type="region of interest" description="Disordered" evidence="1">
    <location>
        <begin position="955"/>
        <end position="981"/>
    </location>
</feature>
<feature type="compositionally biased region" description="Low complexity" evidence="1">
    <location>
        <begin position="464"/>
        <end position="473"/>
    </location>
</feature>
<feature type="region of interest" description="Disordered" evidence="1">
    <location>
        <begin position="103"/>
        <end position="181"/>
    </location>
</feature>
<evidence type="ECO:0008006" key="4">
    <source>
        <dbReference type="Google" id="ProtNLM"/>
    </source>
</evidence>
<keyword evidence="3" id="KW-1185">Reference proteome</keyword>
<feature type="compositionally biased region" description="Basic and acidic residues" evidence="1">
    <location>
        <begin position="28"/>
        <end position="43"/>
    </location>
</feature>
<sequence>MRRESMESQIHHRVHSRSDSLDDGGDSSSHHDVDDDIFTDHSSRNSLSSFDDPNDVATKSVPYESQERRQSFLSNGGESPRGRSPRVSGVSIISGLSQYDKEDFVPTSRDKRRIPFRTPSAVRAMQMSSPTPSVYGGASPRSGKRRSGTPGNGLPTISRLGSPTVSTQYSPKGRSTPPRFKSRKEAPLVLLHVTLLPLQWMWGHVMNSLDVVNGKALDERGEIYNAPEQLKTLRDAWRELQDRVGDTVLERGVLLPHPQNDYEVLEERLLEALELPLRRRARILECGHYLGPANVMAEDEEESEDEYAESGRAKEEKKHWCNTCRGEIKYEDLGPGKVFRVKVYASNGLMKAGAWEACWKEMERVDIEVEPIVDPSLQSELEELAVVVELDQEDRMRREEEAAALEAEREQEQEQVRESIEKDEPAAQEFAREASLPVRQEEAYTNTPEQHHRSSLMSSPPPSALQLAMHASPLQPPPSSALRALSPALAEPMDTSDERRRRDEERMREIYGEAPPPLRLEHEAVPLHTEPTASRAPPPEPAYMPPPQTPQSPSEQVYERRQRRESPRRRNLDDAGFVELFCEAIKVLLRDSKNVAIIVLCIFLMCMLMRPTSHPPAFAHDPVPYRYDPKPEVSINTQTAVTEALSSQATSQAPVFQPVSEAQAPIVEKVMDVPSIVAEVLSSHTPETSMVVEEPETSVPEPTAEAVEEAPSSVVEVSPSESPETPAVEDEEVSDVSEASEAAEPVSEDIDSAVVEPEVLASEASDDVSSEDHISGFSEPVVEVLDAEVPEDVNSDVQSLAEEEIVDTRLFDEAAAEITPDVEALEVHEASDFFEPTAQESFDVLVEVEETLSQEASDDAALEERQSEPVEPTAEVVEEPLNSAEIESEETPDAAAVEEEDVTIAPEPELTETVMEEIVTEEADLNATILEEVPLDEPTLDDVVKEPPQIVMDTPEIEEPLAATPSTDTSDEAPAAEATHSCESYLQSAKSASFAITQTPAQPTAWPESPVTEWKTVKVFETVTETVRISVTATEIVSTIPTVETIRAPPATVEETVYETETIRVTVTESAEAEATGVGHDEL</sequence>
<feature type="compositionally biased region" description="Low complexity" evidence="1">
    <location>
        <begin position="685"/>
        <end position="726"/>
    </location>
</feature>
<feature type="compositionally biased region" description="Low complexity" evidence="1">
    <location>
        <begin position="480"/>
        <end position="490"/>
    </location>
</feature>
<feature type="region of interest" description="Disordered" evidence="1">
    <location>
        <begin position="684"/>
        <end position="754"/>
    </location>
</feature>
<evidence type="ECO:0000313" key="2">
    <source>
        <dbReference type="EMBL" id="KAK3939239.1"/>
    </source>
</evidence>
<feature type="compositionally biased region" description="Polar residues" evidence="1">
    <location>
        <begin position="159"/>
        <end position="170"/>
    </location>
</feature>
<feature type="region of interest" description="Disordered" evidence="1">
    <location>
        <begin position="1"/>
        <end position="90"/>
    </location>
</feature>
<dbReference type="EMBL" id="MU853814">
    <property type="protein sequence ID" value="KAK3939239.1"/>
    <property type="molecule type" value="Genomic_DNA"/>
</dbReference>
<gene>
    <name evidence="2" type="ORF">QBC46DRAFT_388229</name>
</gene>
<feature type="region of interest" description="Disordered" evidence="1">
    <location>
        <begin position="397"/>
        <end position="505"/>
    </location>
</feature>
<evidence type="ECO:0000256" key="1">
    <source>
        <dbReference type="SAM" id="MobiDB-lite"/>
    </source>
</evidence>
<feature type="region of interest" description="Disordered" evidence="1">
    <location>
        <begin position="528"/>
        <end position="570"/>
    </location>
</feature>
<feature type="compositionally biased region" description="Basic and acidic residues" evidence="1">
    <location>
        <begin position="1"/>
        <end position="20"/>
    </location>
</feature>
<name>A0AAN6N6D8_9PEZI</name>
<protein>
    <recommendedName>
        <fullName evidence="4">Pathway-specific nitrogen regulator</fullName>
    </recommendedName>
</protein>
<dbReference type="Proteomes" id="UP001303473">
    <property type="component" value="Unassembled WGS sequence"/>
</dbReference>
<dbReference type="AlphaFoldDB" id="A0AAN6N6D8"/>
<proteinExistence type="predicted"/>
<comment type="caution">
    <text evidence="2">The sequence shown here is derived from an EMBL/GenBank/DDBJ whole genome shotgun (WGS) entry which is preliminary data.</text>
</comment>
<evidence type="ECO:0000313" key="3">
    <source>
        <dbReference type="Proteomes" id="UP001303473"/>
    </source>
</evidence>
<feature type="compositionally biased region" description="Basic and acidic residues" evidence="1">
    <location>
        <begin position="397"/>
        <end position="425"/>
    </location>
</feature>
<accession>A0AAN6N6D8</accession>
<feature type="compositionally biased region" description="Low complexity" evidence="1">
    <location>
        <begin position="736"/>
        <end position="745"/>
    </location>
</feature>
<feature type="compositionally biased region" description="Basic and acidic residues" evidence="1">
    <location>
        <begin position="557"/>
        <end position="570"/>
    </location>
</feature>
<reference evidence="3" key="1">
    <citation type="journal article" date="2023" name="Mol. Phylogenet. Evol.">
        <title>Genome-scale phylogeny and comparative genomics of the fungal order Sordariales.</title>
        <authorList>
            <person name="Hensen N."/>
            <person name="Bonometti L."/>
            <person name="Westerberg I."/>
            <person name="Brannstrom I.O."/>
            <person name="Guillou S."/>
            <person name="Cros-Aarteil S."/>
            <person name="Calhoun S."/>
            <person name="Haridas S."/>
            <person name="Kuo A."/>
            <person name="Mondo S."/>
            <person name="Pangilinan J."/>
            <person name="Riley R."/>
            <person name="LaButti K."/>
            <person name="Andreopoulos B."/>
            <person name="Lipzen A."/>
            <person name="Chen C."/>
            <person name="Yan M."/>
            <person name="Daum C."/>
            <person name="Ng V."/>
            <person name="Clum A."/>
            <person name="Steindorff A."/>
            <person name="Ohm R.A."/>
            <person name="Martin F."/>
            <person name="Silar P."/>
            <person name="Natvig D.O."/>
            <person name="Lalanne C."/>
            <person name="Gautier V."/>
            <person name="Ament-Velasquez S.L."/>
            <person name="Kruys A."/>
            <person name="Hutchinson M.I."/>
            <person name="Powell A.J."/>
            <person name="Barry K."/>
            <person name="Miller A.N."/>
            <person name="Grigoriev I.V."/>
            <person name="Debuchy R."/>
            <person name="Gladieux P."/>
            <person name="Hiltunen Thoren M."/>
            <person name="Johannesson H."/>
        </authorList>
    </citation>
    <scope>NUCLEOTIDE SEQUENCE [LARGE SCALE GENOMIC DNA]</scope>
    <source>
        <strain evidence="3">CBS 340.73</strain>
    </source>
</reference>